<keyword evidence="3" id="KW-1185">Reference proteome</keyword>
<evidence type="ECO:0000256" key="1">
    <source>
        <dbReference type="SAM" id="MobiDB-lite"/>
    </source>
</evidence>
<dbReference type="AlphaFoldDB" id="A0A9W6BFW9"/>
<evidence type="ECO:0000313" key="3">
    <source>
        <dbReference type="Proteomes" id="UP001165080"/>
    </source>
</evidence>
<dbReference type="Proteomes" id="UP001165080">
    <property type="component" value="Unassembled WGS sequence"/>
</dbReference>
<gene>
    <name evidence="2" type="primary">PLEST009523</name>
    <name evidence="2" type="ORF">PLESTB_000503900</name>
</gene>
<evidence type="ECO:0000313" key="2">
    <source>
        <dbReference type="EMBL" id="GLC51452.1"/>
    </source>
</evidence>
<protein>
    <recommendedName>
        <fullName evidence="4">SET domain-containing protein</fullName>
    </recommendedName>
</protein>
<feature type="compositionally biased region" description="Low complexity" evidence="1">
    <location>
        <begin position="257"/>
        <end position="270"/>
    </location>
</feature>
<dbReference type="GO" id="GO:0016279">
    <property type="term" value="F:protein-lysine N-methyltransferase activity"/>
    <property type="evidence" value="ECO:0007669"/>
    <property type="project" value="TreeGrafter"/>
</dbReference>
<dbReference type="CDD" id="cd10527">
    <property type="entry name" value="SET_LSMT"/>
    <property type="match status" value="1"/>
</dbReference>
<reference evidence="2 3" key="1">
    <citation type="journal article" date="2023" name="Commun. Biol.">
        <title>Reorganization of the ancestral sex-determining regions during the evolution of trioecy in Pleodorina starrii.</title>
        <authorList>
            <person name="Takahashi K."/>
            <person name="Suzuki S."/>
            <person name="Kawai-Toyooka H."/>
            <person name="Yamamoto K."/>
            <person name="Hamaji T."/>
            <person name="Ootsuki R."/>
            <person name="Yamaguchi H."/>
            <person name="Kawachi M."/>
            <person name="Higashiyama T."/>
            <person name="Nozaki H."/>
        </authorList>
    </citation>
    <scope>NUCLEOTIDE SEQUENCE [LARGE SCALE GENOMIC DNA]</scope>
    <source>
        <strain evidence="2 3">NIES-4479</strain>
    </source>
</reference>
<feature type="region of interest" description="Disordered" evidence="1">
    <location>
        <begin position="253"/>
        <end position="288"/>
    </location>
</feature>
<proteinExistence type="predicted"/>
<dbReference type="PANTHER" id="PTHR13271">
    <property type="entry name" value="UNCHARACTERIZED PUTATIVE METHYLTRANSFERASE"/>
    <property type="match status" value="1"/>
</dbReference>
<dbReference type="PANTHER" id="PTHR13271:SF140">
    <property type="entry name" value="SET DOMAIN-CONTAINING PROTEIN"/>
    <property type="match status" value="1"/>
</dbReference>
<feature type="compositionally biased region" description="Gly residues" evidence="1">
    <location>
        <begin position="505"/>
        <end position="514"/>
    </location>
</feature>
<accession>A0A9W6BFW9</accession>
<dbReference type="EMBL" id="BRXU01000004">
    <property type="protein sequence ID" value="GLC51452.1"/>
    <property type="molecule type" value="Genomic_DNA"/>
</dbReference>
<dbReference type="InterPro" id="IPR050600">
    <property type="entry name" value="SETD3_SETD6_MTase"/>
</dbReference>
<dbReference type="InterPro" id="IPR046341">
    <property type="entry name" value="SET_dom_sf"/>
</dbReference>
<feature type="compositionally biased region" description="Gly residues" evidence="1">
    <location>
        <begin position="271"/>
        <end position="285"/>
    </location>
</feature>
<dbReference type="SUPFAM" id="SSF82199">
    <property type="entry name" value="SET domain"/>
    <property type="match status" value="1"/>
</dbReference>
<organism evidence="2 3">
    <name type="scientific">Pleodorina starrii</name>
    <dbReference type="NCBI Taxonomy" id="330485"/>
    <lineage>
        <taxon>Eukaryota</taxon>
        <taxon>Viridiplantae</taxon>
        <taxon>Chlorophyta</taxon>
        <taxon>core chlorophytes</taxon>
        <taxon>Chlorophyceae</taxon>
        <taxon>CS clade</taxon>
        <taxon>Chlamydomonadales</taxon>
        <taxon>Volvocaceae</taxon>
        <taxon>Pleodorina</taxon>
    </lineage>
</organism>
<comment type="caution">
    <text evidence="2">The sequence shown here is derived from an EMBL/GenBank/DDBJ whole genome shotgun (WGS) entry which is preliminary data.</text>
</comment>
<name>A0A9W6BFW9_9CHLO</name>
<evidence type="ECO:0008006" key="4">
    <source>
        <dbReference type="Google" id="ProtNLM"/>
    </source>
</evidence>
<sequence length="582" mass="59130">MYEGAPWSVRLACKLLRHLAAGDGSPWAPYIKVLPRHVPAPLESFSWEDISGLRYPAAQEALHSAGWLAADSFAAASEEARGGPQVGEEEFRWALSVAHSRTFANAAPGGGVGVRMLVPLVDMLNHGGDEAAEGGVGLGLGSGRPVATDCVRWDLLSPARSRTGGWSMAVSATRDIAPGQELLMSYGERPNDDFFLHYGFVPRANPHDDAVLWPDLESALEWHYERLGAAQLSREEAEPMYLAALEAGRLEQSAELQQAQAQTTQQQQQQQGGGGGGGGGGGREGGSVPAAEAQEGLQLPPEVARQMAQIKVVAGGQVSAAVMRAFAAVSGGDVAMAERAVALRCAELLWDMTAPAAAAAAEAAGDQPVTPGLCDGSSNTGDDSAAAASASVGAVGLDVAAASVRSDGGSGGGGGLLAELARLLLDADPRVAAAAVAAPAAAAAAVEPEGGDARYWAEQLRGYCQVLLPRFAELLPEGPAATAALAAAAAAAAAAATDTAAPAGGRPGATGGGIKSRYGRPPPALASPEMAGPAADGLRLTGPQRLSATFRVYKQMVLWDVLLGSAVAPGELIAFARGGGRQ</sequence>
<feature type="region of interest" description="Disordered" evidence="1">
    <location>
        <begin position="499"/>
        <end position="532"/>
    </location>
</feature>
<dbReference type="Gene3D" id="3.90.1410.10">
    <property type="entry name" value="set domain protein methyltransferase, domain 1"/>
    <property type="match status" value="1"/>
</dbReference>